<dbReference type="SUPFAM" id="SSF100950">
    <property type="entry name" value="NagB/RpiA/CoA transferase-like"/>
    <property type="match status" value="1"/>
</dbReference>
<comment type="caution">
    <text evidence="10">The sequence shown here is derived from an EMBL/GenBank/DDBJ whole genome shotgun (WGS) entry which is preliminary data.</text>
</comment>
<dbReference type="STRING" id="45607.A0A2T0FG28"/>
<name>A0A2T0FG28_9ASCO</name>
<evidence type="ECO:0000256" key="1">
    <source>
        <dbReference type="ARBA" id="ARBA00004514"/>
    </source>
</evidence>
<evidence type="ECO:0000313" key="11">
    <source>
        <dbReference type="Proteomes" id="UP000238350"/>
    </source>
</evidence>
<dbReference type="Pfam" id="PF01008">
    <property type="entry name" value="IF-2B"/>
    <property type="match status" value="1"/>
</dbReference>
<keyword evidence="5" id="KW-0648">Protein biosynthesis</keyword>
<dbReference type="InterPro" id="IPR037171">
    <property type="entry name" value="NagB/RpiA_transferase-like"/>
</dbReference>
<comment type="subcellular location">
    <subcellularLocation>
        <location evidence="1">Cytoplasm</location>
        <location evidence="1">Cytosol</location>
    </subcellularLocation>
</comment>
<keyword evidence="3" id="KW-0963">Cytoplasm</keyword>
<gene>
    <name evidence="10" type="ORF">B9G98_01554</name>
</gene>
<dbReference type="GO" id="GO:0003743">
    <property type="term" value="F:translation initiation factor activity"/>
    <property type="evidence" value="ECO:0007669"/>
    <property type="project" value="UniProtKB-KW"/>
</dbReference>
<dbReference type="Proteomes" id="UP000238350">
    <property type="component" value="Unassembled WGS sequence"/>
</dbReference>
<evidence type="ECO:0000313" key="10">
    <source>
        <dbReference type="EMBL" id="PRT53934.1"/>
    </source>
</evidence>
<keyword evidence="11" id="KW-1185">Reference proteome</keyword>
<organism evidence="10 11">
    <name type="scientific">Wickerhamiella sorbophila</name>
    <dbReference type="NCBI Taxonomy" id="45607"/>
    <lineage>
        <taxon>Eukaryota</taxon>
        <taxon>Fungi</taxon>
        <taxon>Dikarya</taxon>
        <taxon>Ascomycota</taxon>
        <taxon>Saccharomycotina</taxon>
        <taxon>Dipodascomycetes</taxon>
        <taxon>Dipodascales</taxon>
        <taxon>Trichomonascaceae</taxon>
        <taxon>Wickerhamiella</taxon>
    </lineage>
</organism>
<dbReference type="InterPro" id="IPR051855">
    <property type="entry name" value="eIF2B_beta_subunit"/>
</dbReference>
<evidence type="ECO:0000256" key="6">
    <source>
        <dbReference type="ARBA" id="ARBA00044122"/>
    </source>
</evidence>
<dbReference type="OrthoDB" id="269919at2759"/>
<comment type="subunit">
    <text evidence="8">Component of the translation initiation factor 2B (eIF2B) complex which is a heterodecamer of two sets of five different subunits: alpha, beta, gamma, delta and epsilon. Subunits alpha, beta and delta comprise a regulatory subcomplex and subunits epsilon and gamma comprise a catalytic subcomplex. Within the complex, the hexameric regulatory complex resides at the center, with the two heterodimeric catalytic subcomplexes bound on opposite sides.</text>
</comment>
<reference evidence="10 11" key="1">
    <citation type="submission" date="2017-04" db="EMBL/GenBank/DDBJ databases">
        <title>Genome sequencing of [Candida] sorbophila.</title>
        <authorList>
            <person name="Ahn J.O."/>
        </authorList>
    </citation>
    <scope>NUCLEOTIDE SEQUENCE [LARGE SCALE GENOMIC DNA]</scope>
    <source>
        <strain evidence="10 11">DS02</strain>
    </source>
</reference>
<dbReference type="PANTHER" id="PTHR45859">
    <property type="entry name" value="TRANSLATION INITIATION FACTOR EIF-2B SUBUNIT BETA"/>
    <property type="match status" value="1"/>
</dbReference>
<dbReference type="InterPro" id="IPR000649">
    <property type="entry name" value="IF-2B-related"/>
</dbReference>
<proteinExistence type="inferred from homology"/>
<dbReference type="GO" id="GO:0005829">
    <property type="term" value="C:cytosol"/>
    <property type="evidence" value="ECO:0007669"/>
    <property type="project" value="UniProtKB-SubCell"/>
</dbReference>
<accession>A0A2T0FG28</accession>
<evidence type="ECO:0000256" key="7">
    <source>
        <dbReference type="ARBA" id="ARBA00044228"/>
    </source>
</evidence>
<evidence type="ECO:0000256" key="3">
    <source>
        <dbReference type="ARBA" id="ARBA00022490"/>
    </source>
</evidence>
<evidence type="ECO:0000256" key="2">
    <source>
        <dbReference type="ARBA" id="ARBA00007251"/>
    </source>
</evidence>
<evidence type="ECO:0000256" key="8">
    <source>
        <dbReference type="ARBA" id="ARBA00046432"/>
    </source>
</evidence>
<protein>
    <recommendedName>
        <fullName evidence="6">Translation initiation factor eIF2B subunit beta</fullName>
    </recommendedName>
    <alternativeName>
        <fullName evidence="7">eIF2B GDP-GTP exchange factor subunit beta</fullName>
    </alternativeName>
</protein>
<evidence type="ECO:0000256" key="5">
    <source>
        <dbReference type="ARBA" id="ARBA00022917"/>
    </source>
</evidence>
<dbReference type="InterPro" id="IPR042529">
    <property type="entry name" value="IF_2B-like_C"/>
</dbReference>
<comment type="similarity">
    <text evidence="2 9">Belongs to the eIF-2B alpha/beta/delta subunits family.</text>
</comment>
<dbReference type="PANTHER" id="PTHR45859:SF1">
    <property type="entry name" value="TRANSLATION INITIATION FACTOR EIF-2B SUBUNIT BETA"/>
    <property type="match status" value="1"/>
</dbReference>
<dbReference type="GeneID" id="36515303"/>
<evidence type="ECO:0000256" key="4">
    <source>
        <dbReference type="ARBA" id="ARBA00022540"/>
    </source>
</evidence>
<dbReference type="GO" id="GO:0005085">
    <property type="term" value="F:guanyl-nucleotide exchange factor activity"/>
    <property type="evidence" value="ECO:0007669"/>
    <property type="project" value="TreeGrafter"/>
</dbReference>
<sequence length="352" mass="38858">MSAKGDINVQIAAFTAQLQRREISGSRAVALATAHLISRFVSSRRWPTADDLINQVKRLGRELEKAQPHELACGNIIRRILKSIRTVDETVELVEAVDDRERRSSMFGILSVPGSGDKSTDHMRSRDLKAAVIEDIQVLIEEIGNEEPLQRVGTEMINDNEVILTPCPRSVTLLDFFLKVAQKRSFTVLVTECYPNGVEDAKMFAERLTKAGIRTEILPDATVNAVMSKVSKVIISPRTVLANGGVIASSGMALPCLAAKNFNKPVLVFAGSYKLSLLYPFDVERLIEVGNSGKVIDFADADLMDKLEVTNPLCDYLGPELLDIIITTDGGHPPNFMYRIVLDNYSTQDQIL</sequence>
<dbReference type="AlphaFoldDB" id="A0A2T0FG28"/>
<dbReference type="Gene3D" id="3.40.50.10470">
    <property type="entry name" value="Translation initiation factor eif-2b, domain 2"/>
    <property type="match status" value="1"/>
</dbReference>
<dbReference type="EMBL" id="NDIQ01000001">
    <property type="protein sequence ID" value="PRT53934.1"/>
    <property type="molecule type" value="Genomic_DNA"/>
</dbReference>
<dbReference type="RefSeq" id="XP_024663880.1">
    <property type="nucleotide sequence ID" value="XM_024808112.1"/>
</dbReference>
<keyword evidence="4 10" id="KW-0396">Initiation factor</keyword>
<evidence type="ECO:0000256" key="9">
    <source>
        <dbReference type="RuleBase" id="RU003814"/>
    </source>
</evidence>
<dbReference type="GO" id="GO:0005851">
    <property type="term" value="C:eukaryotic translation initiation factor 2B complex"/>
    <property type="evidence" value="ECO:0007669"/>
    <property type="project" value="TreeGrafter"/>
</dbReference>